<dbReference type="EMBL" id="PJCJ01000008">
    <property type="protein sequence ID" value="PLV13588.1"/>
    <property type="molecule type" value="Genomic_DNA"/>
</dbReference>
<dbReference type="Proteomes" id="UP000234744">
    <property type="component" value="Unassembled WGS sequence"/>
</dbReference>
<dbReference type="PROSITE" id="PS00086">
    <property type="entry name" value="CYTOCHROME_P450"/>
    <property type="match status" value="1"/>
</dbReference>
<evidence type="ECO:0000256" key="3">
    <source>
        <dbReference type="RuleBase" id="RU000461"/>
    </source>
</evidence>
<keyword evidence="5" id="KW-1185">Reference proteome</keyword>
<name>A0ABX4U1P9_PSEDL</name>
<dbReference type="InterPro" id="IPR001128">
    <property type="entry name" value="Cyt_P450"/>
</dbReference>
<dbReference type="PANTHER" id="PTHR46696:SF1">
    <property type="entry name" value="CYTOCHROME P450 YJIB-RELATED"/>
    <property type="match status" value="1"/>
</dbReference>
<dbReference type="InterPro" id="IPR036396">
    <property type="entry name" value="Cyt_P450_sf"/>
</dbReference>
<dbReference type="Gene3D" id="1.10.630.10">
    <property type="entry name" value="Cytochrome P450"/>
    <property type="match status" value="1"/>
</dbReference>
<keyword evidence="3" id="KW-0349">Heme</keyword>
<dbReference type="InterPro" id="IPR002397">
    <property type="entry name" value="Cyt_P450_B"/>
</dbReference>
<accession>A0ABX4U1P9</accession>
<evidence type="ECO:0000313" key="4">
    <source>
        <dbReference type="EMBL" id="PLV13588.1"/>
    </source>
</evidence>
<dbReference type="CDD" id="cd11033">
    <property type="entry name" value="CYP142-like"/>
    <property type="match status" value="1"/>
</dbReference>
<dbReference type="InterPro" id="IPR017972">
    <property type="entry name" value="Cyt_P450_CS"/>
</dbReference>
<keyword evidence="3" id="KW-0479">Metal-binding</keyword>
<dbReference type="Pfam" id="PF00067">
    <property type="entry name" value="p450"/>
    <property type="match status" value="1"/>
</dbReference>
<comment type="caution">
    <text evidence="4">The sequence shown here is derived from an EMBL/GenBank/DDBJ whole genome shotgun (WGS) entry which is preliminary data.</text>
</comment>
<organism evidence="4 5">
    <name type="scientific">Pseudomonas plecoglossicida</name>
    <dbReference type="NCBI Taxonomy" id="70775"/>
    <lineage>
        <taxon>Bacteria</taxon>
        <taxon>Pseudomonadati</taxon>
        <taxon>Pseudomonadota</taxon>
        <taxon>Gammaproteobacteria</taxon>
        <taxon>Pseudomonadales</taxon>
        <taxon>Pseudomonadaceae</taxon>
        <taxon>Pseudomonas</taxon>
    </lineage>
</organism>
<keyword evidence="3" id="KW-0560">Oxidoreductase</keyword>
<sequence length="428" mass="47857">MDARATIPEHIARTVILPQGYADDEVIYPAFKWLRDEQPLAMAHIDGYDPMWIATKHADVMQIGKQPGLFSNAEGSEILYDQNNEAFMRSISGGCPHVIDSLTSMDPPTHTAYRGLTLNWFQPASIRKLEENIRRIAQASVQRLLDFDGECDFMTDCALYYPLHVVMTALGVPEDDEPFMLKLTQDFFGVHEPDEQAVAAPQQSADEAARRFHETIATFYDYFSGFTVDRRSCPKDDVMSLLANSKLDGNYIDDKYINAYYVAIATAGHDTTSSSSGGAIIGLSRNPEQLALAKSDPALIPRLVDEAVRWTAPVKSFMRTALADTEVRGQNIKRGDRIMLSYPSANRDEEVFSNPDAFDITRFPNRHLGFGWGAHMCLGQHLAKLEMKIFFEELLPRLKSVELSGPPRLVATNFVGGPKNVPIRFTKA</sequence>
<evidence type="ECO:0000256" key="1">
    <source>
        <dbReference type="ARBA" id="ARBA00001971"/>
    </source>
</evidence>
<dbReference type="PANTHER" id="PTHR46696">
    <property type="entry name" value="P450, PUTATIVE (EUROFUNG)-RELATED"/>
    <property type="match status" value="1"/>
</dbReference>
<reference evidence="4 5" key="1">
    <citation type="submission" date="2017-12" db="EMBL/GenBank/DDBJ databases">
        <title>Detection of the carbapenemase gene blaVIM-5 in members of the Pseudomonas putida group isolated from polluted Nigerian wetlands.</title>
        <authorList>
            <person name="Adelowo O."/>
            <person name="Vollmers J."/>
            <person name="Maeusezahl I."/>
            <person name="Kaster A.-K."/>
            <person name="Mueller J.A."/>
        </authorList>
    </citation>
    <scope>NUCLEOTIDE SEQUENCE [LARGE SCALE GENOMIC DNA]</scope>
    <source>
        <strain evidence="4 5">MR69</strain>
    </source>
</reference>
<dbReference type="SUPFAM" id="SSF48264">
    <property type="entry name" value="Cytochrome P450"/>
    <property type="match status" value="1"/>
</dbReference>
<keyword evidence="3" id="KW-0408">Iron</keyword>
<dbReference type="RefSeq" id="WP_073660154.1">
    <property type="nucleotide sequence ID" value="NZ_PJCJ01000008.1"/>
</dbReference>
<comment type="cofactor">
    <cofactor evidence="1">
        <name>heme</name>
        <dbReference type="ChEBI" id="CHEBI:30413"/>
    </cofactor>
</comment>
<dbReference type="PRINTS" id="PR00359">
    <property type="entry name" value="BP450"/>
</dbReference>
<comment type="similarity">
    <text evidence="2 3">Belongs to the cytochrome P450 family.</text>
</comment>
<evidence type="ECO:0000256" key="2">
    <source>
        <dbReference type="ARBA" id="ARBA00010617"/>
    </source>
</evidence>
<evidence type="ECO:0000313" key="5">
    <source>
        <dbReference type="Proteomes" id="UP000234744"/>
    </source>
</evidence>
<protein>
    <submittedName>
        <fullName evidence="4">Cytochrome P450</fullName>
    </submittedName>
</protein>
<keyword evidence="3" id="KW-0503">Monooxygenase</keyword>
<gene>
    <name evidence="4" type="ORF">CXG47_15020</name>
</gene>
<proteinExistence type="inferred from homology"/>